<dbReference type="AlphaFoldDB" id="R7QB66"/>
<dbReference type="Proteomes" id="UP000012073">
    <property type="component" value="Unassembled WGS sequence"/>
</dbReference>
<organism evidence="4 5">
    <name type="scientific">Chondrus crispus</name>
    <name type="common">Carrageen Irish moss</name>
    <name type="synonym">Polymorpha crispa</name>
    <dbReference type="NCBI Taxonomy" id="2769"/>
    <lineage>
        <taxon>Eukaryota</taxon>
        <taxon>Rhodophyta</taxon>
        <taxon>Florideophyceae</taxon>
        <taxon>Rhodymeniophycidae</taxon>
        <taxon>Gigartinales</taxon>
        <taxon>Gigartinaceae</taxon>
        <taxon>Chondrus</taxon>
    </lineage>
</organism>
<evidence type="ECO:0000256" key="2">
    <source>
        <dbReference type="SAM" id="MobiDB-lite"/>
    </source>
</evidence>
<dbReference type="SMART" id="SM00166">
    <property type="entry name" value="UBX"/>
    <property type="match status" value="1"/>
</dbReference>
<dbReference type="PROSITE" id="PS50033">
    <property type="entry name" value="UBX"/>
    <property type="match status" value="1"/>
</dbReference>
<dbReference type="GO" id="GO:0036503">
    <property type="term" value="P:ERAD pathway"/>
    <property type="evidence" value="ECO:0007669"/>
    <property type="project" value="TreeGrafter"/>
</dbReference>
<dbReference type="SUPFAM" id="SSF54236">
    <property type="entry name" value="Ubiquitin-like"/>
    <property type="match status" value="1"/>
</dbReference>
<accession>R7QB66</accession>
<dbReference type="CDD" id="cd01767">
    <property type="entry name" value="UBX"/>
    <property type="match status" value="1"/>
</dbReference>
<dbReference type="InterPro" id="IPR006577">
    <property type="entry name" value="UAS"/>
</dbReference>
<dbReference type="PANTHER" id="PTHR23322">
    <property type="entry name" value="FAS-ASSOCIATED PROTEIN"/>
    <property type="match status" value="1"/>
</dbReference>
<dbReference type="SUPFAM" id="SSF52833">
    <property type="entry name" value="Thioredoxin-like"/>
    <property type="match status" value="1"/>
</dbReference>
<dbReference type="PhylomeDB" id="R7QB66"/>
<dbReference type="KEGG" id="ccp:CHC_T00004234001"/>
<keyword evidence="1" id="KW-0175">Coiled coil</keyword>
<protein>
    <recommendedName>
        <fullName evidence="3">UBX domain-containing protein</fullName>
    </recommendedName>
</protein>
<dbReference type="Pfam" id="PF14555">
    <property type="entry name" value="UBA_4"/>
    <property type="match status" value="1"/>
</dbReference>
<dbReference type="Gene3D" id="1.10.8.10">
    <property type="entry name" value="DNA helicase RuvA subunit, C-terminal domain"/>
    <property type="match status" value="1"/>
</dbReference>
<dbReference type="OrthoDB" id="3938at2759"/>
<dbReference type="PANTHER" id="PTHR23322:SF1">
    <property type="entry name" value="FAS-ASSOCIATED FACTOR 2"/>
    <property type="match status" value="1"/>
</dbReference>
<sequence>MVQEASIDSADDSAANSTLTASQRTALATFRAVTSIASDADALPHLTATNWNLERAVDHFLEPAASSPSTPNDNGAPAPPPPTTTAVANPNPRPFPRWLLALTSPLRFVWSLFSGLTSALIRLFGTGPNRAIEAAPGATPSARFASFFDARYGTSHPPFYLGPYFSALAAAQSNLQFLLVYVHSESHRLTPRFSREVLCAPSLVTAAEPMVFWAASVSQRDGAAVQRALRAPALPFLAIVAPPSSRVSPDADLALANYGTVLAVRAGFPALNGGGDGAAAWVDRVLARHGGILVAARQQRDERESARLLREQQDMEYAAALEEDREKERKAQEEQDRVEGERERLRGLEVRRERKREALGEEPEKGPGVASVVMRLPDGSRVGRRFEKANAMEVVFDWAEVNRVDIEKASLVTTYPRRSLRYPEDADMTVEQAGLFPSAMLLLEERSDE</sequence>
<name>R7QB66_CHOCR</name>
<dbReference type="GO" id="GO:0005783">
    <property type="term" value="C:endoplasmic reticulum"/>
    <property type="evidence" value="ECO:0007669"/>
    <property type="project" value="TreeGrafter"/>
</dbReference>
<dbReference type="Gene3D" id="3.40.30.10">
    <property type="entry name" value="Glutaredoxin"/>
    <property type="match status" value="1"/>
</dbReference>
<dbReference type="InterPro" id="IPR050730">
    <property type="entry name" value="UBX_domain-protein"/>
</dbReference>
<evidence type="ECO:0000259" key="3">
    <source>
        <dbReference type="PROSITE" id="PS50033"/>
    </source>
</evidence>
<feature type="region of interest" description="Disordered" evidence="2">
    <location>
        <begin position="322"/>
        <end position="342"/>
    </location>
</feature>
<proteinExistence type="predicted"/>
<dbReference type="RefSeq" id="XP_005715581.1">
    <property type="nucleotide sequence ID" value="XM_005715524.1"/>
</dbReference>
<dbReference type="SUPFAM" id="SSF46934">
    <property type="entry name" value="UBA-like"/>
    <property type="match status" value="1"/>
</dbReference>
<dbReference type="Gene3D" id="3.10.20.90">
    <property type="entry name" value="Phosphatidylinositol 3-kinase Catalytic Subunit, Chain A, domain 1"/>
    <property type="match status" value="1"/>
</dbReference>
<dbReference type="GeneID" id="17323298"/>
<dbReference type="GO" id="GO:0043130">
    <property type="term" value="F:ubiquitin binding"/>
    <property type="evidence" value="ECO:0007669"/>
    <property type="project" value="TreeGrafter"/>
</dbReference>
<dbReference type="EMBL" id="HG001746">
    <property type="protein sequence ID" value="CDF35762.1"/>
    <property type="molecule type" value="Genomic_DNA"/>
</dbReference>
<reference evidence="5" key="1">
    <citation type="journal article" date="2013" name="Proc. Natl. Acad. Sci. U.S.A.">
        <title>Genome structure and metabolic features in the red seaweed Chondrus crispus shed light on evolution of the Archaeplastida.</title>
        <authorList>
            <person name="Collen J."/>
            <person name="Porcel B."/>
            <person name="Carre W."/>
            <person name="Ball S.G."/>
            <person name="Chaparro C."/>
            <person name="Tonon T."/>
            <person name="Barbeyron T."/>
            <person name="Michel G."/>
            <person name="Noel B."/>
            <person name="Valentin K."/>
            <person name="Elias M."/>
            <person name="Artiguenave F."/>
            <person name="Arun A."/>
            <person name="Aury J.M."/>
            <person name="Barbosa-Neto J.F."/>
            <person name="Bothwell J.H."/>
            <person name="Bouget F.Y."/>
            <person name="Brillet L."/>
            <person name="Cabello-Hurtado F."/>
            <person name="Capella-Gutierrez S."/>
            <person name="Charrier B."/>
            <person name="Cladiere L."/>
            <person name="Cock J.M."/>
            <person name="Coelho S.M."/>
            <person name="Colleoni C."/>
            <person name="Czjzek M."/>
            <person name="Da Silva C."/>
            <person name="Delage L."/>
            <person name="Denoeud F."/>
            <person name="Deschamps P."/>
            <person name="Dittami S.M."/>
            <person name="Gabaldon T."/>
            <person name="Gachon C.M."/>
            <person name="Groisillier A."/>
            <person name="Herve C."/>
            <person name="Jabbari K."/>
            <person name="Katinka M."/>
            <person name="Kloareg B."/>
            <person name="Kowalczyk N."/>
            <person name="Labadie K."/>
            <person name="Leblanc C."/>
            <person name="Lopez P.J."/>
            <person name="McLachlan D.H."/>
            <person name="Meslet-Cladiere L."/>
            <person name="Moustafa A."/>
            <person name="Nehr Z."/>
            <person name="Nyvall Collen P."/>
            <person name="Panaud O."/>
            <person name="Partensky F."/>
            <person name="Poulain J."/>
            <person name="Rensing S.A."/>
            <person name="Rousvoal S."/>
            <person name="Samson G."/>
            <person name="Symeonidi A."/>
            <person name="Weissenbach J."/>
            <person name="Zambounis A."/>
            <person name="Wincker P."/>
            <person name="Boyen C."/>
        </authorList>
    </citation>
    <scope>NUCLEOTIDE SEQUENCE [LARGE SCALE GENOMIC DNA]</scope>
    <source>
        <strain evidence="5">cv. Stackhouse</strain>
    </source>
</reference>
<dbReference type="Gramene" id="CDF35762">
    <property type="protein sequence ID" value="CDF35762"/>
    <property type="gene ID" value="CHC_T00004234001"/>
</dbReference>
<dbReference type="CDD" id="cd14273">
    <property type="entry name" value="UBA_TAP-C_like"/>
    <property type="match status" value="1"/>
</dbReference>
<dbReference type="Pfam" id="PF00789">
    <property type="entry name" value="UBX"/>
    <property type="match status" value="1"/>
</dbReference>
<feature type="region of interest" description="Disordered" evidence="2">
    <location>
        <begin position="63"/>
        <end position="90"/>
    </location>
</feature>
<dbReference type="OMA" id="ILIRHQW"/>
<evidence type="ECO:0000256" key="1">
    <source>
        <dbReference type="ARBA" id="ARBA00023054"/>
    </source>
</evidence>
<dbReference type="InterPro" id="IPR001012">
    <property type="entry name" value="UBX_dom"/>
</dbReference>
<dbReference type="SMART" id="SM00594">
    <property type="entry name" value="UAS"/>
    <property type="match status" value="1"/>
</dbReference>
<keyword evidence="5" id="KW-1185">Reference proteome</keyword>
<evidence type="ECO:0000313" key="4">
    <source>
        <dbReference type="EMBL" id="CDF35762.1"/>
    </source>
</evidence>
<dbReference type="InterPro" id="IPR009060">
    <property type="entry name" value="UBA-like_sf"/>
</dbReference>
<gene>
    <name evidence="4" type="ORF">CHC_T00004234001</name>
</gene>
<evidence type="ECO:0000313" key="5">
    <source>
        <dbReference type="Proteomes" id="UP000012073"/>
    </source>
</evidence>
<feature type="domain" description="UBX" evidence="3">
    <location>
        <begin position="365"/>
        <end position="443"/>
    </location>
</feature>
<dbReference type="InterPro" id="IPR036249">
    <property type="entry name" value="Thioredoxin-like_sf"/>
</dbReference>
<dbReference type="STRING" id="2769.R7QB66"/>
<dbReference type="InterPro" id="IPR029071">
    <property type="entry name" value="Ubiquitin-like_domsf"/>
</dbReference>